<dbReference type="EMBL" id="DF237016">
    <property type="protein sequence ID" value="GAQ80974.1"/>
    <property type="molecule type" value="Genomic_DNA"/>
</dbReference>
<evidence type="ECO:0000313" key="6">
    <source>
        <dbReference type="Proteomes" id="UP000054558"/>
    </source>
</evidence>
<proteinExistence type="predicted"/>
<feature type="compositionally biased region" description="Polar residues" evidence="3">
    <location>
        <begin position="363"/>
        <end position="386"/>
    </location>
</feature>
<feature type="compositionally biased region" description="Low complexity" evidence="3">
    <location>
        <begin position="348"/>
        <end position="362"/>
    </location>
</feature>
<gene>
    <name evidence="5" type="ORF">KFL_000670320</name>
</gene>
<evidence type="ECO:0000313" key="5">
    <source>
        <dbReference type="EMBL" id="GAQ80974.1"/>
    </source>
</evidence>
<feature type="compositionally biased region" description="Polar residues" evidence="3">
    <location>
        <begin position="442"/>
        <end position="458"/>
    </location>
</feature>
<dbReference type="SUPFAM" id="SSF52402">
    <property type="entry name" value="Adenine nucleotide alpha hydrolases-like"/>
    <property type="match status" value="1"/>
</dbReference>
<keyword evidence="2" id="KW-0175">Coiled coil</keyword>
<dbReference type="PANTHER" id="PTHR45647:SF139">
    <property type="entry name" value="OS02G0152300 PROTEIN"/>
    <property type="match status" value="1"/>
</dbReference>
<dbReference type="InterPro" id="IPR051348">
    <property type="entry name" value="U-box_ubiquitin_ligases"/>
</dbReference>
<name>A0A1Y1HQR0_KLENI</name>
<feature type="region of interest" description="Disordered" evidence="3">
    <location>
        <begin position="189"/>
        <end position="213"/>
    </location>
</feature>
<evidence type="ECO:0000259" key="4">
    <source>
        <dbReference type="Pfam" id="PF00582"/>
    </source>
</evidence>
<dbReference type="OrthoDB" id="1654852at2759"/>
<feature type="region of interest" description="Disordered" evidence="3">
    <location>
        <begin position="318"/>
        <end position="468"/>
    </location>
</feature>
<dbReference type="PANTHER" id="PTHR45647">
    <property type="entry name" value="OS02G0152300 PROTEIN"/>
    <property type="match status" value="1"/>
</dbReference>
<feature type="coiled-coil region" evidence="2">
    <location>
        <begin position="476"/>
        <end position="538"/>
    </location>
</feature>
<dbReference type="InterPro" id="IPR006016">
    <property type="entry name" value="UspA"/>
</dbReference>
<evidence type="ECO:0000256" key="1">
    <source>
        <dbReference type="ARBA" id="ARBA00022786"/>
    </source>
</evidence>
<dbReference type="Pfam" id="PF00582">
    <property type="entry name" value="Usp"/>
    <property type="match status" value="1"/>
</dbReference>
<dbReference type="Gene3D" id="3.40.50.620">
    <property type="entry name" value="HUPs"/>
    <property type="match status" value="1"/>
</dbReference>
<dbReference type="CDD" id="cd23659">
    <property type="entry name" value="USP_At3g01520-like"/>
    <property type="match status" value="1"/>
</dbReference>
<feature type="domain" description="UspA" evidence="4">
    <location>
        <begin position="22"/>
        <end position="144"/>
    </location>
</feature>
<dbReference type="InterPro" id="IPR014729">
    <property type="entry name" value="Rossmann-like_a/b/a_fold"/>
</dbReference>
<keyword evidence="1" id="KW-0833">Ubl conjugation pathway</keyword>
<feature type="region of interest" description="Disordered" evidence="3">
    <location>
        <begin position="242"/>
        <end position="270"/>
    </location>
</feature>
<feature type="compositionally biased region" description="Low complexity" evidence="3">
    <location>
        <begin position="257"/>
        <end position="270"/>
    </location>
</feature>
<reference evidence="5 6" key="1">
    <citation type="journal article" date="2014" name="Nat. Commun.">
        <title>Klebsormidium flaccidum genome reveals primary factors for plant terrestrial adaptation.</title>
        <authorList>
            <person name="Hori K."/>
            <person name="Maruyama F."/>
            <person name="Fujisawa T."/>
            <person name="Togashi T."/>
            <person name="Yamamoto N."/>
            <person name="Seo M."/>
            <person name="Sato S."/>
            <person name="Yamada T."/>
            <person name="Mori H."/>
            <person name="Tajima N."/>
            <person name="Moriyama T."/>
            <person name="Ikeuchi M."/>
            <person name="Watanabe M."/>
            <person name="Wada H."/>
            <person name="Kobayashi K."/>
            <person name="Saito M."/>
            <person name="Masuda T."/>
            <person name="Sasaki-Sekimoto Y."/>
            <person name="Mashiguchi K."/>
            <person name="Awai K."/>
            <person name="Shimojima M."/>
            <person name="Masuda S."/>
            <person name="Iwai M."/>
            <person name="Nobusawa T."/>
            <person name="Narise T."/>
            <person name="Kondo S."/>
            <person name="Saito H."/>
            <person name="Sato R."/>
            <person name="Murakawa M."/>
            <person name="Ihara Y."/>
            <person name="Oshima-Yamada Y."/>
            <person name="Ohtaka K."/>
            <person name="Satoh M."/>
            <person name="Sonobe K."/>
            <person name="Ishii M."/>
            <person name="Ohtani R."/>
            <person name="Kanamori-Sato M."/>
            <person name="Honoki R."/>
            <person name="Miyazaki D."/>
            <person name="Mochizuki H."/>
            <person name="Umetsu J."/>
            <person name="Higashi K."/>
            <person name="Shibata D."/>
            <person name="Kamiya Y."/>
            <person name="Sato N."/>
            <person name="Nakamura Y."/>
            <person name="Tabata S."/>
            <person name="Ida S."/>
            <person name="Kurokawa K."/>
            <person name="Ohta H."/>
        </authorList>
    </citation>
    <scope>NUCLEOTIDE SEQUENCE [LARGE SCALE GENOMIC DNA]</scope>
    <source>
        <strain evidence="5 6">NIES-2285</strain>
    </source>
</reference>
<keyword evidence="6" id="KW-1185">Reference proteome</keyword>
<sequence>MGESGTGHGTERQPQSPLYRYRVLIAVNDSPESRAALEWATENLIREGDQVLLYHLVKTPKLIPVTTGMVPYLKVAPEMQRAHNAVAVHNATSLLRSCQRFCISKKVFAKVEVGRCDQREAELLRKVEQNGITHLVMGTSQPAKFSLRPRKKPGLTARICQAASCHVILVDEKQRSTFHAKVAMIQLGGPRFGNKESPTAGKERRESQDIPSEIVPAEAVVPASDAGALSFQHFDAEESLRRATSADSFKTAPVEPASSASSASSRSLSEAADEALGADVSRPALRDTPRTISQDLDLFSLPDTNEYLDEKASPKRPAVTGLFYGGRLTDVGESEGDSPRREGASTAGGDVQPGFGVQQPVQSASPSIRQSSAKSAAGSVQTQPFHSSLVAKDGFRDRRRKSRLAGRKEEAPLFPVSEPDSPTFVGDLPQTPTSIGDPAETASRQSSESLNSPASQALTRGACTPQGSAPSLVRHVAQQEALIAELRQQVTLLKEINELRDWELGHIAGQAEQLERAFLTEKRKREEAERRVKQLVMEVAALKPWPSARMFKPCVHLFAIL</sequence>
<evidence type="ECO:0000256" key="2">
    <source>
        <dbReference type="SAM" id="Coils"/>
    </source>
</evidence>
<evidence type="ECO:0000256" key="3">
    <source>
        <dbReference type="SAM" id="MobiDB-lite"/>
    </source>
</evidence>
<protein>
    <recommendedName>
        <fullName evidence="4">UspA domain-containing protein</fullName>
    </recommendedName>
</protein>
<dbReference type="AlphaFoldDB" id="A0A1Y1HQR0"/>
<dbReference type="Proteomes" id="UP000054558">
    <property type="component" value="Unassembled WGS sequence"/>
</dbReference>
<organism evidence="5 6">
    <name type="scientific">Klebsormidium nitens</name>
    <name type="common">Green alga</name>
    <name type="synonym">Ulothrix nitens</name>
    <dbReference type="NCBI Taxonomy" id="105231"/>
    <lineage>
        <taxon>Eukaryota</taxon>
        <taxon>Viridiplantae</taxon>
        <taxon>Streptophyta</taxon>
        <taxon>Klebsormidiophyceae</taxon>
        <taxon>Klebsormidiales</taxon>
        <taxon>Klebsormidiaceae</taxon>
        <taxon>Klebsormidium</taxon>
    </lineage>
</organism>
<accession>A0A1Y1HQR0</accession>